<evidence type="ECO:0000313" key="4">
    <source>
        <dbReference type="Proteomes" id="UP001153709"/>
    </source>
</evidence>
<accession>A0A9N9SNL6</accession>
<feature type="domain" description="Myb/SANT-like DNA-binding" evidence="2">
    <location>
        <begin position="283"/>
        <end position="371"/>
    </location>
</feature>
<organism evidence="3 4">
    <name type="scientific">Diabrotica balteata</name>
    <name type="common">Banded cucumber beetle</name>
    <dbReference type="NCBI Taxonomy" id="107213"/>
    <lineage>
        <taxon>Eukaryota</taxon>
        <taxon>Metazoa</taxon>
        <taxon>Ecdysozoa</taxon>
        <taxon>Arthropoda</taxon>
        <taxon>Hexapoda</taxon>
        <taxon>Insecta</taxon>
        <taxon>Pterygota</taxon>
        <taxon>Neoptera</taxon>
        <taxon>Endopterygota</taxon>
        <taxon>Coleoptera</taxon>
        <taxon>Polyphaga</taxon>
        <taxon>Cucujiformia</taxon>
        <taxon>Chrysomeloidea</taxon>
        <taxon>Chrysomelidae</taxon>
        <taxon>Galerucinae</taxon>
        <taxon>Diabroticina</taxon>
        <taxon>Diabroticites</taxon>
        <taxon>Diabrotica</taxon>
    </lineage>
</organism>
<dbReference type="EMBL" id="OU898276">
    <property type="protein sequence ID" value="CAG9827335.1"/>
    <property type="molecule type" value="Genomic_DNA"/>
</dbReference>
<keyword evidence="1" id="KW-0175">Coiled coil</keyword>
<dbReference type="OrthoDB" id="10065625at2759"/>
<gene>
    <name evidence="3" type="ORF">DIABBA_LOCUS1337</name>
</gene>
<evidence type="ECO:0000313" key="3">
    <source>
        <dbReference type="EMBL" id="CAG9827335.1"/>
    </source>
</evidence>
<feature type="coiled-coil region" evidence="1">
    <location>
        <begin position="427"/>
        <end position="500"/>
    </location>
</feature>
<feature type="coiled-coil region" evidence="1">
    <location>
        <begin position="204"/>
        <end position="231"/>
    </location>
</feature>
<evidence type="ECO:0000259" key="2">
    <source>
        <dbReference type="Pfam" id="PF13837"/>
    </source>
</evidence>
<dbReference type="PANTHER" id="PTHR10773">
    <property type="entry name" value="DNA-DIRECTED RNA POLYMERASES I, II, AND III SUBUNIT RPABC2"/>
    <property type="match status" value="1"/>
</dbReference>
<reference evidence="3" key="1">
    <citation type="submission" date="2022-01" db="EMBL/GenBank/DDBJ databases">
        <authorList>
            <person name="King R."/>
        </authorList>
    </citation>
    <scope>NUCLEOTIDE SEQUENCE</scope>
</reference>
<dbReference type="Pfam" id="PF13837">
    <property type="entry name" value="Myb_DNA-bind_4"/>
    <property type="match status" value="1"/>
</dbReference>
<name>A0A9N9SNL6_DIABA</name>
<proteinExistence type="predicted"/>
<dbReference type="AlphaFoldDB" id="A0A9N9SNL6"/>
<dbReference type="PANTHER" id="PTHR10773:SF19">
    <property type="match status" value="1"/>
</dbReference>
<dbReference type="InterPro" id="IPR044822">
    <property type="entry name" value="Myb_DNA-bind_4"/>
</dbReference>
<dbReference type="Proteomes" id="UP001153709">
    <property type="component" value="Chromosome 1"/>
</dbReference>
<dbReference type="Gene3D" id="1.10.10.60">
    <property type="entry name" value="Homeodomain-like"/>
    <property type="match status" value="1"/>
</dbReference>
<sequence length="501" mass="58917">MAIVETKYKCSNAQHPKALNAAFYLYADNAKIRVRKTFFINTLGITSKMIRTVRYKTNNCNSVEEAGRGKNNSHRRVDDNLKEDIIRFINLIPRIETHYLRASTSREFISGPKSITDLFRDFQEKQKKFSRDPGKFDLFYEIFTTHFNLGVFQPKKDQCHLCLKLYVDSLREKNVDKIPSQSLYEKVLRRDLNLRFKPPQKDSSQTLNIEIKAAEENKDEATLKAKKLNQELHHRKVQLAHSQLNQDVNIDLPEYVTFENAVPGTSSEFPRGSIATSNTKVEYKWNENDSKLLLDLYLKLKSKVGTLEIKNAKVLWLRIAGELNSVGIPATPKNCLNRWRLLERNYKKFVDNQNKTARGRKYFEYEKEMDQIFGNKKNVNPEILLSSDTYHIIEEKKQDVDEDVCQNTEHIEEIPCTQTPKTPIKRLRNKNSELQKMRMDRANYYQERLVIEREKLEQLKRRNDDIERRTKIKEEKNMLIEAQNKLLEEKKNILKQAAKVP</sequence>
<evidence type="ECO:0000256" key="1">
    <source>
        <dbReference type="SAM" id="Coils"/>
    </source>
</evidence>
<protein>
    <recommendedName>
        <fullName evidence="2">Myb/SANT-like DNA-binding domain-containing protein</fullName>
    </recommendedName>
</protein>
<keyword evidence="4" id="KW-1185">Reference proteome</keyword>